<organism evidence="2">
    <name type="scientific">Melampsora larici-populina (strain 98AG31 / pathotype 3-4-7)</name>
    <name type="common">Poplar leaf rust fungus</name>
    <dbReference type="NCBI Taxonomy" id="747676"/>
    <lineage>
        <taxon>Eukaryota</taxon>
        <taxon>Fungi</taxon>
        <taxon>Dikarya</taxon>
        <taxon>Basidiomycota</taxon>
        <taxon>Pucciniomycotina</taxon>
        <taxon>Pucciniomycetes</taxon>
        <taxon>Pucciniales</taxon>
        <taxon>Melampsoraceae</taxon>
        <taxon>Melampsora</taxon>
    </lineage>
</organism>
<evidence type="ECO:0000313" key="2">
    <source>
        <dbReference type="Proteomes" id="UP000001072"/>
    </source>
</evidence>
<dbReference type="AlphaFoldDB" id="F4S427"/>
<dbReference type="GeneID" id="18932298"/>
<dbReference type="RefSeq" id="XP_007416089.1">
    <property type="nucleotide sequence ID" value="XM_007416027.1"/>
</dbReference>
<sequence length="118" mass="13258">MNIRRVIPFGDMSQSASTLTPQFSNLQALLEPFPFFSDVQGPASFHRMGQPFTSNSSMMPLTDVSSYQSNSIPVLLSHYHPVEYNPYDTPSLNTSLYPLSASTYPSLPLNDLYPWSYL</sequence>
<evidence type="ECO:0000313" key="1">
    <source>
        <dbReference type="EMBL" id="EGG00635.1"/>
    </source>
</evidence>
<dbReference type="Proteomes" id="UP000001072">
    <property type="component" value="Unassembled WGS sequence"/>
</dbReference>
<name>F4S427_MELLP</name>
<keyword evidence="2" id="KW-1185">Reference proteome</keyword>
<proteinExistence type="predicted"/>
<dbReference type="HOGENOM" id="CLU_2073682_0_0_1"/>
<dbReference type="VEuPathDB" id="FungiDB:MELLADRAFT_73151"/>
<accession>F4S427</accession>
<protein>
    <submittedName>
        <fullName evidence="1">Uncharacterized protein</fullName>
    </submittedName>
</protein>
<dbReference type="InParanoid" id="F4S427"/>
<dbReference type="KEGG" id="mlr:MELLADRAFT_73151"/>
<gene>
    <name evidence="1" type="ORF">MELLADRAFT_73151</name>
</gene>
<reference evidence="2" key="1">
    <citation type="journal article" date="2011" name="Proc. Natl. Acad. Sci. U.S.A.">
        <title>Obligate biotrophy features unraveled by the genomic analysis of rust fungi.</title>
        <authorList>
            <person name="Duplessis S."/>
            <person name="Cuomo C.A."/>
            <person name="Lin Y.-C."/>
            <person name="Aerts A."/>
            <person name="Tisserant E."/>
            <person name="Veneault-Fourrey C."/>
            <person name="Joly D.L."/>
            <person name="Hacquard S."/>
            <person name="Amselem J."/>
            <person name="Cantarel B.L."/>
            <person name="Chiu R."/>
            <person name="Coutinho P.M."/>
            <person name="Feau N."/>
            <person name="Field M."/>
            <person name="Frey P."/>
            <person name="Gelhaye E."/>
            <person name="Goldberg J."/>
            <person name="Grabherr M.G."/>
            <person name="Kodira C.D."/>
            <person name="Kohler A."/>
            <person name="Kuees U."/>
            <person name="Lindquist E.A."/>
            <person name="Lucas S.M."/>
            <person name="Mago R."/>
            <person name="Mauceli E."/>
            <person name="Morin E."/>
            <person name="Murat C."/>
            <person name="Pangilinan J.L."/>
            <person name="Park R."/>
            <person name="Pearson M."/>
            <person name="Quesneville H."/>
            <person name="Rouhier N."/>
            <person name="Sakthikumar S."/>
            <person name="Salamov A.A."/>
            <person name="Schmutz J."/>
            <person name="Selles B."/>
            <person name="Shapiro H."/>
            <person name="Tanguay P."/>
            <person name="Tuskan G.A."/>
            <person name="Henrissat B."/>
            <person name="Van de Peer Y."/>
            <person name="Rouze P."/>
            <person name="Ellis J.G."/>
            <person name="Dodds P.N."/>
            <person name="Schein J.E."/>
            <person name="Zhong S."/>
            <person name="Hamelin R.C."/>
            <person name="Grigoriev I.V."/>
            <person name="Szabo L.J."/>
            <person name="Martin F."/>
        </authorList>
    </citation>
    <scope>NUCLEOTIDE SEQUENCE [LARGE SCALE GENOMIC DNA]</scope>
    <source>
        <strain evidence="2">98AG31 / pathotype 3-4-7</strain>
    </source>
</reference>
<dbReference type="EMBL" id="GL883145">
    <property type="protein sequence ID" value="EGG00635.1"/>
    <property type="molecule type" value="Genomic_DNA"/>
</dbReference>